<reference evidence="2 4" key="1">
    <citation type="submission" date="2015-11" db="EMBL/GenBank/DDBJ databases">
        <title>Genomic analysis of 38 Legionella species identifies large and diverse effector repertoires.</title>
        <authorList>
            <person name="Burstein D."/>
            <person name="Amaro F."/>
            <person name="Zusman T."/>
            <person name="Lifshitz Z."/>
            <person name="Cohen O."/>
            <person name="Gilbert J.A."/>
            <person name="Pupko T."/>
            <person name="Shuman H.A."/>
            <person name="Segal G."/>
        </authorList>
    </citation>
    <scope>NUCLEOTIDE SEQUENCE [LARGE SCALE GENOMIC DNA]</scope>
    <source>
        <strain evidence="2 4">CDC#1407-AL-14</strain>
    </source>
</reference>
<name>A0A378ICB2_9GAMM</name>
<keyword evidence="1" id="KW-0812">Transmembrane</keyword>
<keyword evidence="4" id="KW-1185">Reference proteome</keyword>
<evidence type="ECO:0000256" key="1">
    <source>
        <dbReference type="SAM" id="Phobius"/>
    </source>
</evidence>
<keyword evidence="1" id="KW-1133">Transmembrane helix</keyword>
<gene>
    <name evidence="2" type="ORF">Lbir_0234</name>
    <name evidence="3" type="ORF">NCTC12437_01991</name>
</gene>
<protein>
    <submittedName>
        <fullName evidence="3">Uncharacterized protein</fullName>
    </submittedName>
</protein>
<dbReference type="AlphaFoldDB" id="A0A378ICB2"/>
<organism evidence="3 5">
    <name type="scientific">Legionella birminghamensis</name>
    <dbReference type="NCBI Taxonomy" id="28083"/>
    <lineage>
        <taxon>Bacteria</taxon>
        <taxon>Pseudomonadati</taxon>
        <taxon>Pseudomonadota</taxon>
        <taxon>Gammaproteobacteria</taxon>
        <taxon>Legionellales</taxon>
        <taxon>Legionellaceae</taxon>
        <taxon>Legionella</taxon>
    </lineage>
</organism>
<dbReference type="EMBL" id="UGNW01000001">
    <property type="protein sequence ID" value="STX32211.1"/>
    <property type="molecule type" value="Genomic_DNA"/>
</dbReference>
<evidence type="ECO:0000313" key="4">
    <source>
        <dbReference type="Proteomes" id="UP000054735"/>
    </source>
</evidence>
<feature type="transmembrane region" description="Helical" evidence="1">
    <location>
        <begin position="12"/>
        <end position="31"/>
    </location>
</feature>
<evidence type="ECO:0000313" key="3">
    <source>
        <dbReference type="EMBL" id="STX32211.1"/>
    </source>
</evidence>
<accession>A0A378ICB2</accession>
<sequence length="110" mass="12909">MLNKYTRTAIIAITKYVLPVVLLVLLAPQLIQFSPQLTQANQFFHLHQLSFLLLHSLFYIALFCLWPRVIHAFVNRSSHEIAQEQINSALNAKWYLLAALIFFEALVWWR</sequence>
<dbReference type="RefSeq" id="WP_058522345.1">
    <property type="nucleotide sequence ID" value="NZ_CAAAHV010000031.1"/>
</dbReference>
<reference evidence="3 5" key="2">
    <citation type="submission" date="2018-06" db="EMBL/GenBank/DDBJ databases">
        <authorList>
            <consortium name="Pathogen Informatics"/>
            <person name="Doyle S."/>
        </authorList>
    </citation>
    <scope>NUCLEOTIDE SEQUENCE [LARGE SCALE GENOMIC DNA]</scope>
    <source>
        <strain evidence="3 5">NCTC12437</strain>
    </source>
</reference>
<dbReference type="EMBL" id="LNXT01000001">
    <property type="protein sequence ID" value="KTC76165.1"/>
    <property type="molecule type" value="Genomic_DNA"/>
</dbReference>
<dbReference type="Proteomes" id="UP000054735">
    <property type="component" value="Unassembled WGS sequence"/>
</dbReference>
<dbReference type="OrthoDB" id="5638532at2"/>
<feature type="transmembrane region" description="Helical" evidence="1">
    <location>
        <begin position="51"/>
        <end position="71"/>
    </location>
</feature>
<proteinExistence type="predicted"/>
<dbReference type="STRING" id="28083.Lbir_0234"/>
<evidence type="ECO:0000313" key="2">
    <source>
        <dbReference type="EMBL" id="KTC76165.1"/>
    </source>
</evidence>
<feature type="transmembrane region" description="Helical" evidence="1">
    <location>
        <begin position="92"/>
        <end position="109"/>
    </location>
</feature>
<keyword evidence="1" id="KW-0472">Membrane</keyword>
<evidence type="ECO:0000313" key="5">
    <source>
        <dbReference type="Proteomes" id="UP000255066"/>
    </source>
</evidence>
<dbReference type="Proteomes" id="UP000255066">
    <property type="component" value="Unassembled WGS sequence"/>
</dbReference>